<evidence type="ECO:0000313" key="1">
    <source>
        <dbReference type="EMBL" id="RIA81532.1"/>
    </source>
</evidence>
<sequence length="182" mass="21938">MCNLTVGEYLKNLAFSQVQKLRDIQKELYSKYYVIIKPEDTRWNSYYDCFKSLIRTKQVLRNLTTQYEPLESGIAFSLSRILHPKYQINKFNSDLKTVNFAIMKKWLSYYYKTWSSSKPTKLLAEFESYQENEEIVNIESQDDVRRMLEDLQDATSNYITTEQDWNDRLEKRNELLMEEQRS</sequence>
<dbReference type="AlphaFoldDB" id="A0A397S7T2"/>
<dbReference type="EMBL" id="QKYT01000782">
    <property type="protein sequence ID" value="RIA81532.1"/>
    <property type="molecule type" value="Genomic_DNA"/>
</dbReference>
<keyword evidence="2" id="KW-1185">Reference proteome</keyword>
<accession>A0A397S7T2</accession>
<name>A0A397S7T2_9GLOM</name>
<gene>
    <name evidence="1" type="ORF">C1645_744453</name>
</gene>
<organism evidence="1 2">
    <name type="scientific">Glomus cerebriforme</name>
    <dbReference type="NCBI Taxonomy" id="658196"/>
    <lineage>
        <taxon>Eukaryota</taxon>
        <taxon>Fungi</taxon>
        <taxon>Fungi incertae sedis</taxon>
        <taxon>Mucoromycota</taxon>
        <taxon>Glomeromycotina</taxon>
        <taxon>Glomeromycetes</taxon>
        <taxon>Glomerales</taxon>
        <taxon>Glomeraceae</taxon>
        <taxon>Glomus</taxon>
    </lineage>
</organism>
<evidence type="ECO:0000313" key="2">
    <source>
        <dbReference type="Proteomes" id="UP000265703"/>
    </source>
</evidence>
<comment type="caution">
    <text evidence="1">The sequence shown here is derived from an EMBL/GenBank/DDBJ whole genome shotgun (WGS) entry which is preliminary data.</text>
</comment>
<reference evidence="1 2" key="1">
    <citation type="submission" date="2018-06" db="EMBL/GenBank/DDBJ databases">
        <title>Comparative genomics reveals the genomic features of Rhizophagus irregularis, R. cerebriforme, R. diaphanum and Gigaspora rosea, and their symbiotic lifestyle signature.</title>
        <authorList>
            <person name="Morin E."/>
            <person name="San Clemente H."/>
            <person name="Chen E.C.H."/>
            <person name="De La Providencia I."/>
            <person name="Hainaut M."/>
            <person name="Kuo A."/>
            <person name="Kohler A."/>
            <person name="Murat C."/>
            <person name="Tang N."/>
            <person name="Roy S."/>
            <person name="Loubradou J."/>
            <person name="Henrissat B."/>
            <person name="Grigoriev I.V."/>
            <person name="Corradi N."/>
            <person name="Roux C."/>
            <person name="Martin F.M."/>
        </authorList>
    </citation>
    <scope>NUCLEOTIDE SEQUENCE [LARGE SCALE GENOMIC DNA]</scope>
    <source>
        <strain evidence="1 2">DAOM 227022</strain>
    </source>
</reference>
<dbReference type="OrthoDB" id="6767816at2759"/>
<dbReference type="Proteomes" id="UP000265703">
    <property type="component" value="Unassembled WGS sequence"/>
</dbReference>
<dbReference type="STRING" id="658196.A0A397S7T2"/>
<protein>
    <submittedName>
        <fullName evidence="1">Uncharacterized protein</fullName>
    </submittedName>
</protein>
<proteinExistence type="predicted"/>